<evidence type="ECO:0000313" key="2">
    <source>
        <dbReference type="Proteomes" id="UP001295423"/>
    </source>
</evidence>
<dbReference type="SUPFAM" id="SSF55961">
    <property type="entry name" value="Bet v1-like"/>
    <property type="match status" value="1"/>
</dbReference>
<evidence type="ECO:0008006" key="3">
    <source>
        <dbReference type="Google" id="ProtNLM"/>
    </source>
</evidence>
<gene>
    <name evidence="1" type="ORF">CYCCA115_LOCUS11839</name>
</gene>
<name>A0AAD2PU94_9STRA</name>
<evidence type="ECO:0000313" key="1">
    <source>
        <dbReference type="EMBL" id="CAJ1948927.1"/>
    </source>
</evidence>
<protein>
    <recommendedName>
        <fullName evidence="3">START domain-containing protein</fullName>
    </recommendedName>
</protein>
<proteinExistence type="predicted"/>
<dbReference type="InterPro" id="IPR023393">
    <property type="entry name" value="START-like_dom_sf"/>
</dbReference>
<reference evidence="1" key="1">
    <citation type="submission" date="2023-08" db="EMBL/GenBank/DDBJ databases">
        <authorList>
            <person name="Audoor S."/>
            <person name="Bilcke G."/>
        </authorList>
    </citation>
    <scope>NUCLEOTIDE SEQUENCE</scope>
</reference>
<keyword evidence="2" id="KW-1185">Reference proteome</keyword>
<dbReference type="Gene3D" id="3.30.530.20">
    <property type="match status" value="1"/>
</dbReference>
<comment type="caution">
    <text evidence="1">The sequence shown here is derived from an EMBL/GenBank/DDBJ whole genome shotgun (WGS) entry which is preliminary data.</text>
</comment>
<dbReference type="Proteomes" id="UP001295423">
    <property type="component" value="Unassembled WGS sequence"/>
</dbReference>
<dbReference type="PANTHER" id="PTHR34560:SF1">
    <property type="entry name" value="START DOMAIN-CONTAINING PROTEIN"/>
    <property type="match status" value="1"/>
</dbReference>
<accession>A0AAD2PU94</accession>
<dbReference type="AlphaFoldDB" id="A0AAD2PU94"/>
<dbReference type="PANTHER" id="PTHR34560">
    <property type="entry name" value="POLYKETIDE CYCLASE/DEHYDRASE/LIPID TRANSPORT SUPERFAMILY PROTEIN"/>
    <property type="match status" value="1"/>
</dbReference>
<sequence length="336" mass="38268">MSNDSNTETEESDVDDATLIQQAEAEASEERLLNAANFLRKVKDKELLAREHRSILKWSVLVQRSMQALLDSPDEEGSGWTKQSESHGDRDFFVYYQVEPDTNKLFCRIESSIESSLLVPLLAVFNESSLYQEWMPSWQKPFKIGVQESNMLAEYGRGNQIIQVKVAMPLFFATREVMMHSMAVDVIEEEGAIAIHVISESSQDDPVIPEPPKGAVRIDFESGILVRGCPEDHPLYPKSEEQRNKLPKGDEIIHIGMRMTVNSHVTGVPMSFINFSTRTVIGAMWGQLLKVAESVRDGEISLHRDQIKEKAELYDWVTERMEFMVAKMKKEQTTKQ</sequence>
<dbReference type="EMBL" id="CAKOGP040001758">
    <property type="protein sequence ID" value="CAJ1948927.1"/>
    <property type="molecule type" value="Genomic_DNA"/>
</dbReference>
<organism evidence="1 2">
    <name type="scientific">Cylindrotheca closterium</name>
    <dbReference type="NCBI Taxonomy" id="2856"/>
    <lineage>
        <taxon>Eukaryota</taxon>
        <taxon>Sar</taxon>
        <taxon>Stramenopiles</taxon>
        <taxon>Ochrophyta</taxon>
        <taxon>Bacillariophyta</taxon>
        <taxon>Bacillariophyceae</taxon>
        <taxon>Bacillariophycidae</taxon>
        <taxon>Bacillariales</taxon>
        <taxon>Bacillariaceae</taxon>
        <taxon>Cylindrotheca</taxon>
    </lineage>
</organism>